<dbReference type="STRING" id="237258.SAMN04489756_11754"/>
<evidence type="ECO:0000313" key="3">
    <source>
        <dbReference type="Proteomes" id="UP000095601"/>
    </source>
</evidence>
<reference evidence="2 3" key="1">
    <citation type="submission" date="2016-09" db="EMBL/GenBank/DDBJ databases">
        <authorList>
            <person name="Capua I."/>
            <person name="De Benedictis P."/>
            <person name="Joannis T."/>
            <person name="Lombin L.H."/>
            <person name="Cattoli G."/>
        </authorList>
    </citation>
    <scope>NUCLEOTIDE SEQUENCE [LARGE SCALE GENOMIC DNA]</scope>
    <source>
        <strain evidence="2 3">NRS-1</strain>
    </source>
</reference>
<dbReference type="AlphaFoldDB" id="A0A1E5UG86"/>
<feature type="signal peptide" evidence="1">
    <location>
        <begin position="1"/>
        <end position="18"/>
    </location>
</feature>
<evidence type="ECO:0000313" key="2">
    <source>
        <dbReference type="EMBL" id="OEL11902.1"/>
    </source>
</evidence>
<proteinExistence type="predicted"/>
<keyword evidence="3" id="KW-1185">Reference proteome</keyword>
<sequence>MKKIIYILLLSWSIVTFAQSNVKVIENQFLDYNQLIVKKDFSKALDQYAHEGFLKFVPKETMVLIFDKMFNDPNMKFSLEVPTILKVEEYPQKIQNVSYAKIFYSQKMSVELADVVNAKDAEEKQKNINLYLGAFKSQFGDGNVVFNEKNNQFEVMSYKMAVANSNEGKNWKFTVAEKQQVELLKQFLPEEILTDLK</sequence>
<keyword evidence="1" id="KW-0732">Signal</keyword>
<feature type="chain" id="PRO_5009186952" evidence="1">
    <location>
        <begin position="19"/>
        <end position="197"/>
    </location>
</feature>
<accession>A0A1E5UG86</accession>
<dbReference type="RefSeq" id="WP_069797325.1">
    <property type="nucleotide sequence ID" value="NZ_CP034157.1"/>
</dbReference>
<name>A0A1E5UG86_9FLAO</name>
<comment type="caution">
    <text evidence="2">The sequence shown here is derived from an EMBL/GenBank/DDBJ whole genome shotgun (WGS) entry which is preliminary data.</text>
</comment>
<protein>
    <submittedName>
        <fullName evidence="2">Uncharacterized protein</fullName>
    </submittedName>
</protein>
<dbReference type="EMBL" id="MKGI01000014">
    <property type="protein sequence ID" value="OEL11902.1"/>
    <property type="molecule type" value="Genomic_DNA"/>
</dbReference>
<dbReference type="KEGG" id="cnr:EB819_02825"/>
<organism evidence="2 3">
    <name type="scientific">Cloacibacterium normanense</name>
    <dbReference type="NCBI Taxonomy" id="237258"/>
    <lineage>
        <taxon>Bacteria</taxon>
        <taxon>Pseudomonadati</taxon>
        <taxon>Bacteroidota</taxon>
        <taxon>Flavobacteriia</taxon>
        <taxon>Flavobacteriales</taxon>
        <taxon>Weeksellaceae</taxon>
    </lineage>
</organism>
<dbReference type="OrthoDB" id="982449at2"/>
<dbReference type="Proteomes" id="UP000095601">
    <property type="component" value="Unassembled WGS sequence"/>
</dbReference>
<gene>
    <name evidence="2" type="ORF">BHF72_1660</name>
</gene>
<evidence type="ECO:0000256" key="1">
    <source>
        <dbReference type="SAM" id="SignalP"/>
    </source>
</evidence>